<keyword evidence="3" id="KW-1185">Reference proteome</keyword>
<dbReference type="AlphaFoldDB" id="A0A218Z3A6"/>
<proteinExistence type="predicted"/>
<protein>
    <submittedName>
        <fullName evidence="2">Uncharacterized protein</fullName>
    </submittedName>
</protein>
<accession>A0A218Z3A6</accession>
<comment type="caution">
    <text evidence="2">The sequence shown here is derived from an EMBL/GenBank/DDBJ whole genome shotgun (WGS) entry which is preliminary data.</text>
</comment>
<sequence length="259" mass="27817">MLIWNADLSAGPPQHRWPAWRWFRSEIELSTVETLSQVILGINGDLCTLPLSCFCRFSQIRSKHQGVSYSLYCTAESCTTCTFDASRSPAADSDWEATLDFGIAKEAPSSSYTLGIFSGRSHPPRTSAQRSRVPGPHPNVGSSAKRSLIATSSIELSASSAAVDGRSLPLAEADMSMKYGSGMIPCLPWLLAAGPGDQFNAPSPSWPSNESQIAAHLDMAFPRLVPILDSLAALAPINWDLGPGTSNLRLIPNGGLTWQ</sequence>
<feature type="region of interest" description="Disordered" evidence="1">
    <location>
        <begin position="121"/>
        <end position="144"/>
    </location>
</feature>
<evidence type="ECO:0000256" key="1">
    <source>
        <dbReference type="SAM" id="MobiDB-lite"/>
    </source>
</evidence>
<dbReference type="EMBL" id="MZNU01000260">
    <property type="protein sequence ID" value="OWP01725.1"/>
    <property type="molecule type" value="Genomic_DNA"/>
</dbReference>
<reference evidence="2 3" key="1">
    <citation type="submission" date="2017-04" db="EMBL/GenBank/DDBJ databases">
        <title>Draft genome sequence of Marssonina coronaria NL1: causal agent of apple blotch.</title>
        <authorList>
            <person name="Cheng Q."/>
        </authorList>
    </citation>
    <scope>NUCLEOTIDE SEQUENCE [LARGE SCALE GENOMIC DNA]</scope>
    <source>
        <strain evidence="2 3">NL1</strain>
    </source>
</reference>
<gene>
    <name evidence="2" type="ORF">B2J93_2317</name>
</gene>
<evidence type="ECO:0000313" key="3">
    <source>
        <dbReference type="Proteomes" id="UP000242519"/>
    </source>
</evidence>
<evidence type="ECO:0000313" key="2">
    <source>
        <dbReference type="EMBL" id="OWP01725.1"/>
    </source>
</evidence>
<name>A0A218Z3A6_9HELO</name>
<dbReference type="Proteomes" id="UP000242519">
    <property type="component" value="Unassembled WGS sequence"/>
</dbReference>
<dbReference type="InParanoid" id="A0A218Z3A6"/>
<organism evidence="2 3">
    <name type="scientific">Diplocarpon coronariae</name>
    <dbReference type="NCBI Taxonomy" id="2795749"/>
    <lineage>
        <taxon>Eukaryota</taxon>
        <taxon>Fungi</taxon>
        <taxon>Dikarya</taxon>
        <taxon>Ascomycota</taxon>
        <taxon>Pezizomycotina</taxon>
        <taxon>Leotiomycetes</taxon>
        <taxon>Helotiales</taxon>
        <taxon>Drepanopezizaceae</taxon>
        <taxon>Diplocarpon</taxon>
    </lineage>
</organism>